<sequence>MTSASSSAGKTLRVLVYSDDVDTREQVILALGRRPHPDLPEVEYVEVATEPVVIQQMDAGGVDLAILDGEAAPAGGMGIAKQLKDEIYRCPPVLVLTGRVQDNWLATWSRADAAVSHPLDPIELAEAVIRLLRSRVPATT</sequence>
<evidence type="ECO:0000259" key="2">
    <source>
        <dbReference type="PROSITE" id="PS50110"/>
    </source>
</evidence>
<feature type="modified residue" description="4-aspartylphosphate" evidence="1">
    <location>
        <position position="68"/>
    </location>
</feature>
<evidence type="ECO:0000256" key="1">
    <source>
        <dbReference type="PROSITE-ProRule" id="PRU00169"/>
    </source>
</evidence>
<reference evidence="3 4" key="1">
    <citation type="submission" date="2018-11" db="EMBL/GenBank/DDBJ databases">
        <title>Sequencing the genomes of 1000 actinobacteria strains.</title>
        <authorList>
            <person name="Klenk H.-P."/>
        </authorList>
    </citation>
    <scope>NUCLEOTIDE SEQUENCE [LARGE SCALE GENOMIC DNA]</scope>
    <source>
        <strain evidence="3 4">DSM 12652</strain>
    </source>
</reference>
<name>A0A3N2CSD8_9ACTN</name>
<feature type="domain" description="Response regulatory" evidence="2">
    <location>
        <begin position="13"/>
        <end position="132"/>
    </location>
</feature>
<dbReference type="EMBL" id="RKHO01000001">
    <property type="protein sequence ID" value="ROR90439.1"/>
    <property type="molecule type" value="Genomic_DNA"/>
</dbReference>
<protein>
    <recommendedName>
        <fullName evidence="2">Response regulatory domain-containing protein</fullName>
    </recommendedName>
</protein>
<comment type="caution">
    <text evidence="3">The sequence shown here is derived from an EMBL/GenBank/DDBJ whole genome shotgun (WGS) entry which is preliminary data.</text>
</comment>
<dbReference type="Gene3D" id="3.40.50.2300">
    <property type="match status" value="1"/>
</dbReference>
<keyword evidence="4" id="KW-1185">Reference proteome</keyword>
<dbReference type="InterPro" id="IPR011006">
    <property type="entry name" value="CheY-like_superfamily"/>
</dbReference>
<dbReference type="PROSITE" id="PS50110">
    <property type="entry name" value="RESPONSE_REGULATORY"/>
    <property type="match status" value="1"/>
</dbReference>
<organism evidence="3 4">
    <name type="scientific">Nocardioides aurantiacus</name>
    <dbReference type="NCBI Taxonomy" id="86796"/>
    <lineage>
        <taxon>Bacteria</taxon>
        <taxon>Bacillati</taxon>
        <taxon>Actinomycetota</taxon>
        <taxon>Actinomycetes</taxon>
        <taxon>Propionibacteriales</taxon>
        <taxon>Nocardioidaceae</taxon>
        <taxon>Nocardioides</taxon>
    </lineage>
</organism>
<dbReference type="SUPFAM" id="SSF52172">
    <property type="entry name" value="CheY-like"/>
    <property type="match status" value="1"/>
</dbReference>
<evidence type="ECO:0000313" key="3">
    <source>
        <dbReference type="EMBL" id="ROR90439.1"/>
    </source>
</evidence>
<dbReference type="InterPro" id="IPR001789">
    <property type="entry name" value="Sig_transdc_resp-reg_receiver"/>
</dbReference>
<dbReference type="AlphaFoldDB" id="A0A3N2CSD8"/>
<dbReference type="Proteomes" id="UP000281738">
    <property type="component" value="Unassembled WGS sequence"/>
</dbReference>
<dbReference type="RefSeq" id="WP_246003390.1">
    <property type="nucleotide sequence ID" value="NZ_RKHO01000001.1"/>
</dbReference>
<proteinExistence type="predicted"/>
<evidence type="ECO:0000313" key="4">
    <source>
        <dbReference type="Proteomes" id="UP000281738"/>
    </source>
</evidence>
<dbReference type="GO" id="GO:0000160">
    <property type="term" value="P:phosphorelay signal transduction system"/>
    <property type="evidence" value="ECO:0007669"/>
    <property type="project" value="InterPro"/>
</dbReference>
<gene>
    <name evidence="3" type="ORF">EDD33_1279</name>
</gene>
<accession>A0A3N2CSD8</accession>
<keyword evidence="1" id="KW-0597">Phosphoprotein</keyword>